<keyword evidence="8" id="KW-1185">Reference proteome</keyword>
<proteinExistence type="inferred from homology"/>
<name>A0A2P5AES4_TREOI</name>
<dbReference type="PRINTS" id="PR00837">
    <property type="entry name" value="V5TPXLIKE"/>
</dbReference>
<sequence length="171" mass="18690">MSLCRISLALIICILGRAVLKSCHAQDSPLDFLEAHNWARAEVGVGPMEWDDSVAAYAQDYANQRSGDCNLIHSEGSYGENLAWSGGDFSAADAVGMWVGEKSLYDYDSNSCLGENPWDCLHYTQVVWRDSTRLGCAKVWCDVGGTFIICNYDPPGNVIGNRPFGNLAKSI</sequence>
<gene>
    <name evidence="7" type="ORF">TorRG33x02_352290</name>
</gene>
<keyword evidence="2 5" id="KW-0732">Signal</keyword>
<evidence type="ECO:0000256" key="2">
    <source>
        <dbReference type="ARBA" id="ARBA00022729"/>
    </source>
</evidence>
<dbReference type="InterPro" id="IPR018244">
    <property type="entry name" value="Allrgn_V5/Tpx1_CS"/>
</dbReference>
<comment type="caution">
    <text evidence="7">The sequence shown here is derived from an EMBL/GenBank/DDBJ whole genome shotgun (WGS) entry which is preliminary data.</text>
</comment>
<dbReference type="InterPro" id="IPR001283">
    <property type="entry name" value="CRISP-related"/>
</dbReference>
<dbReference type="Pfam" id="PF00188">
    <property type="entry name" value="CAP"/>
    <property type="match status" value="1"/>
</dbReference>
<dbReference type="GO" id="GO:0098542">
    <property type="term" value="P:defense response to other organism"/>
    <property type="evidence" value="ECO:0007669"/>
    <property type="project" value="UniProtKB-ARBA"/>
</dbReference>
<evidence type="ECO:0000259" key="6">
    <source>
        <dbReference type="SMART" id="SM00198"/>
    </source>
</evidence>
<evidence type="ECO:0000256" key="4">
    <source>
        <dbReference type="ARBA" id="ARBA00023157"/>
    </source>
</evidence>
<feature type="signal peptide" evidence="5">
    <location>
        <begin position="1"/>
        <end position="25"/>
    </location>
</feature>
<dbReference type="Proteomes" id="UP000237000">
    <property type="component" value="Unassembled WGS sequence"/>
</dbReference>
<accession>A0A2P5AES4</accession>
<dbReference type="FunFam" id="3.40.33.10:FF:000006">
    <property type="entry name" value="Putative pathogenesis-related protein 1"/>
    <property type="match status" value="1"/>
</dbReference>
<evidence type="ECO:0000256" key="3">
    <source>
        <dbReference type="ARBA" id="ARBA00022821"/>
    </source>
</evidence>
<dbReference type="EMBL" id="JXTC01000902">
    <property type="protein sequence ID" value="PON35034.1"/>
    <property type="molecule type" value="Genomic_DNA"/>
</dbReference>
<dbReference type="Gene3D" id="3.40.33.10">
    <property type="entry name" value="CAP"/>
    <property type="match status" value="1"/>
</dbReference>
<dbReference type="InterPro" id="IPR035940">
    <property type="entry name" value="CAP_sf"/>
</dbReference>
<dbReference type="PROSITE" id="PS01010">
    <property type="entry name" value="CRISP_2"/>
    <property type="match status" value="1"/>
</dbReference>
<keyword evidence="4" id="KW-1015">Disulfide bond</keyword>
<dbReference type="STRING" id="63057.A0A2P5AES4"/>
<evidence type="ECO:0000313" key="8">
    <source>
        <dbReference type="Proteomes" id="UP000237000"/>
    </source>
</evidence>
<dbReference type="InParanoid" id="A0A2P5AES4"/>
<dbReference type="FunCoup" id="A0A2P5AES4">
    <property type="interactions" value="388"/>
</dbReference>
<evidence type="ECO:0000256" key="5">
    <source>
        <dbReference type="SAM" id="SignalP"/>
    </source>
</evidence>
<feature type="domain" description="SCP" evidence="6">
    <location>
        <begin position="27"/>
        <end position="160"/>
    </location>
</feature>
<dbReference type="InterPro" id="IPR014044">
    <property type="entry name" value="CAP_dom"/>
</dbReference>
<dbReference type="SUPFAM" id="SSF55797">
    <property type="entry name" value="PR-1-like"/>
    <property type="match status" value="1"/>
</dbReference>
<feature type="chain" id="PRO_5015141533" evidence="5">
    <location>
        <begin position="26"/>
        <end position="171"/>
    </location>
</feature>
<protein>
    <submittedName>
        <fullName evidence="7">Cysteine-rich secretory protein, allergen V5/Tpx-1-related</fullName>
    </submittedName>
</protein>
<dbReference type="AlphaFoldDB" id="A0A2P5AES4"/>
<keyword evidence="3" id="KW-0611">Plant defense</keyword>
<dbReference type="CDD" id="cd05381">
    <property type="entry name" value="CAP_PR-1"/>
    <property type="match status" value="1"/>
</dbReference>
<dbReference type="GO" id="GO:0005576">
    <property type="term" value="C:extracellular region"/>
    <property type="evidence" value="ECO:0007669"/>
    <property type="project" value="InterPro"/>
</dbReference>
<dbReference type="OrthoDB" id="337038at2759"/>
<organism evidence="7 8">
    <name type="scientific">Trema orientale</name>
    <name type="common">Charcoal tree</name>
    <name type="synonym">Celtis orientalis</name>
    <dbReference type="NCBI Taxonomy" id="63057"/>
    <lineage>
        <taxon>Eukaryota</taxon>
        <taxon>Viridiplantae</taxon>
        <taxon>Streptophyta</taxon>
        <taxon>Embryophyta</taxon>
        <taxon>Tracheophyta</taxon>
        <taxon>Spermatophyta</taxon>
        <taxon>Magnoliopsida</taxon>
        <taxon>eudicotyledons</taxon>
        <taxon>Gunneridae</taxon>
        <taxon>Pentapetalae</taxon>
        <taxon>rosids</taxon>
        <taxon>fabids</taxon>
        <taxon>Rosales</taxon>
        <taxon>Cannabaceae</taxon>
        <taxon>Trema</taxon>
    </lineage>
</organism>
<evidence type="ECO:0000256" key="1">
    <source>
        <dbReference type="ARBA" id="ARBA00009923"/>
    </source>
</evidence>
<comment type="similarity">
    <text evidence="1">Belongs to the CRISP family.</text>
</comment>
<dbReference type="SMART" id="SM00198">
    <property type="entry name" value="SCP"/>
    <property type="match status" value="1"/>
</dbReference>
<evidence type="ECO:0000313" key="7">
    <source>
        <dbReference type="EMBL" id="PON35034.1"/>
    </source>
</evidence>
<reference evidence="8" key="1">
    <citation type="submission" date="2016-06" db="EMBL/GenBank/DDBJ databases">
        <title>Parallel loss of symbiosis genes in relatives of nitrogen-fixing non-legume Parasponia.</title>
        <authorList>
            <person name="Van Velzen R."/>
            <person name="Holmer R."/>
            <person name="Bu F."/>
            <person name="Rutten L."/>
            <person name="Van Zeijl A."/>
            <person name="Liu W."/>
            <person name="Santuari L."/>
            <person name="Cao Q."/>
            <person name="Sharma T."/>
            <person name="Shen D."/>
            <person name="Roswanjaya Y."/>
            <person name="Wardhani T."/>
            <person name="Kalhor M.S."/>
            <person name="Jansen J."/>
            <person name="Van den Hoogen J."/>
            <person name="Gungor B."/>
            <person name="Hartog M."/>
            <person name="Hontelez J."/>
            <person name="Verver J."/>
            <person name="Yang W.-C."/>
            <person name="Schijlen E."/>
            <person name="Repin R."/>
            <person name="Schilthuizen M."/>
            <person name="Schranz E."/>
            <person name="Heidstra R."/>
            <person name="Miyata K."/>
            <person name="Fedorova E."/>
            <person name="Kohlen W."/>
            <person name="Bisseling T."/>
            <person name="Smit S."/>
            <person name="Geurts R."/>
        </authorList>
    </citation>
    <scope>NUCLEOTIDE SEQUENCE [LARGE SCALE GENOMIC DNA]</scope>
    <source>
        <strain evidence="8">cv. RG33-2</strain>
    </source>
</reference>
<dbReference type="PANTHER" id="PTHR10334">
    <property type="entry name" value="CYSTEINE-RICH SECRETORY PROTEIN-RELATED"/>
    <property type="match status" value="1"/>
</dbReference>